<evidence type="ECO:0000313" key="4">
    <source>
        <dbReference type="Proteomes" id="UP000046395"/>
    </source>
</evidence>
<dbReference type="InterPro" id="IPR045114">
    <property type="entry name" value="Csn12-like"/>
</dbReference>
<dbReference type="GO" id="GO:0003723">
    <property type="term" value="F:RNA binding"/>
    <property type="evidence" value="ECO:0007669"/>
    <property type="project" value="InterPro"/>
</dbReference>
<dbReference type="InterPro" id="IPR000717">
    <property type="entry name" value="PCI_dom"/>
</dbReference>
<protein>
    <recommendedName>
        <fullName evidence="2">CSN12-like protein</fullName>
    </recommendedName>
</protein>
<dbReference type="GO" id="GO:0003690">
    <property type="term" value="F:double-stranded DNA binding"/>
    <property type="evidence" value="ECO:0007669"/>
    <property type="project" value="InterPro"/>
</dbReference>
<dbReference type="Gene3D" id="1.10.10.10">
    <property type="entry name" value="Winged helix-like DNA-binding domain superfamily/Winged helix DNA-binding domain"/>
    <property type="match status" value="1"/>
</dbReference>
<evidence type="ECO:0000256" key="1">
    <source>
        <dbReference type="ARBA" id="ARBA00025771"/>
    </source>
</evidence>
<dbReference type="AlphaFoldDB" id="A0A5S6QZT2"/>
<name>A0A5S6QZT2_TRIMR</name>
<dbReference type="PROSITE" id="PS50250">
    <property type="entry name" value="PCI"/>
    <property type="match status" value="1"/>
</dbReference>
<evidence type="ECO:0000256" key="2">
    <source>
        <dbReference type="ARBA" id="ARBA00033214"/>
    </source>
</evidence>
<feature type="domain" description="PCI" evidence="3">
    <location>
        <begin position="200"/>
        <end position="392"/>
    </location>
</feature>
<dbReference type="PANTHER" id="PTHR12732">
    <property type="entry name" value="UNCHARACTERIZED PROTEASOME COMPONENT REGION PCI-CONTAINING"/>
    <property type="match status" value="1"/>
</dbReference>
<dbReference type="WBParaSite" id="TMUE_3000012589.1">
    <property type="protein sequence ID" value="TMUE_3000012589.1"/>
    <property type="gene ID" value="WBGene00290512"/>
</dbReference>
<proteinExistence type="inferred from homology"/>
<organism evidence="4 5">
    <name type="scientific">Trichuris muris</name>
    <name type="common">Mouse whipworm</name>
    <dbReference type="NCBI Taxonomy" id="70415"/>
    <lineage>
        <taxon>Eukaryota</taxon>
        <taxon>Metazoa</taxon>
        <taxon>Ecdysozoa</taxon>
        <taxon>Nematoda</taxon>
        <taxon>Enoplea</taxon>
        <taxon>Dorylaimia</taxon>
        <taxon>Trichinellida</taxon>
        <taxon>Trichuridae</taxon>
        <taxon>Trichuris</taxon>
    </lineage>
</organism>
<reference evidence="5" key="1">
    <citation type="submission" date="2019-12" db="UniProtKB">
        <authorList>
            <consortium name="WormBaseParasite"/>
        </authorList>
    </citation>
    <scope>IDENTIFICATION</scope>
</reference>
<dbReference type="InterPro" id="IPR036388">
    <property type="entry name" value="WH-like_DNA-bd_sf"/>
</dbReference>
<dbReference type="Proteomes" id="UP000046395">
    <property type="component" value="Unassembled WGS sequence"/>
</dbReference>
<accession>A0A5S6QZT2</accession>
<dbReference type="SMART" id="SM00753">
    <property type="entry name" value="PAM"/>
    <property type="match status" value="1"/>
</dbReference>
<comment type="similarity">
    <text evidence="1">Belongs to the CSN12 family.</text>
</comment>
<dbReference type="GO" id="GO:0016973">
    <property type="term" value="P:poly(A)+ mRNA export from nucleus"/>
    <property type="evidence" value="ECO:0007669"/>
    <property type="project" value="TreeGrafter"/>
</dbReference>
<evidence type="ECO:0000259" key="3">
    <source>
        <dbReference type="PROSITE" id="PS50250"/>
    </source>
</evidence>
<evidence type="ECO:0000313" key="5">
    <source>
        <dbReference type="WBParaSite" id="TMUE_3000012589.1"/>
    </source>
</evidence>
<dbReference type="PANTHER" id="PTHR12732:SF0">
    <property type="entry name" value="PCI DOMAIN-CONTAINING PROTEIN 2"/>
    <property type="match status" value="1"/>
</dbReference>
<dbReference type="GO" id="GO:0070390">
    <property type="term" value="C:transcription export complex 2"/>
    <property type="evidence" value="ECO:0007669"/>
    <property type="project" value="TreeGrafter"/>
</dbReference>
<sequence>MEFGCFEDFVNFIRDKYDCESWAASREIAGALSLSNDYAFMDALPSTITLDDYVSPFDGCIVLYANTLRSLQQKRYLDSFFMQVKSSELFYSDVMQTRKEENWFLPIVYQLCINLWNVALLADKKFPNLFEKEQNKYLRTAASTILAFYRDFVADAFSRSELSKRVGILKLTNILLRIYYTLDQWDIMKALVKTISNSVEQWNSFSLSDKIYYSYYTGSQPGFRFTLKQCSERLTVAFNSCPSKYQKNRRLILAHLIPVNILLGKFPRSEFLAKFGFSSLDPLLAAIRVGDVGSVEQFMETEASCFSGFKSWMFLVKLRRLCYRNLFKIMCTAFGDYQIPLQYFVVVLKCLTSKDTDVAAVESMLASMIYCGQIGGYISHTSETFVLSRNNPFPAVSDAQWTF</sequence>
<keyword evidence="4" id="KW-1185">Reference proteome</keyword>
<dbReference type="STRING" id="70415.A0A5S6QZT2"/>
<dbReference type="GO" id="GO:0000973">
    <property type="term" value="P:post-transcriptional tethering of RNA polymerase II gene DNA at nuclear periphery"/>
    <property type="evidence" value="ECO:0007669"/>
    <property type="project" value="TreeGrafter"/>
</dbReference>
<dbReference type="GO" id="GO:0006368">
    <property type="term" value="P:transcription elongation by RNA polymerase II"/>
    <property type="evidence" value="ECO:0007669"/>
    <property type="project" value="TreeGrafter"/>
</dbReference>